<dbReference type="Ensembl" id="ENSSDUT00000007824.1">
    <property type="protein sequence ID" value="ENSSDUP00000007684.1"/>
    <property type="gene ID" value="ENSSDUG00000005614.1"/>
</dbReference>
<dbReference type="STRING" id="41447.ENSSDUP00000007684"/>
<evidence type="ECO:0000256" key="1">
    <source>
        <dbReference type="ARBA" id="ARBA00010216"/>
    </source>
</evidence>
<dbReference type="SUPFAM" id="SSF48371">
    <property type="entry name" value="ARM repeat"/>
    <property type="match status" value="1"/>
</dbReference>
<accession>A0A3B4TN62</accession>
<comment type="similarity">
    <text evidence="1">Belongs to the EFR3 family.</text>
</comment>
<dbReference type="Pfam" id="PF21052">
    <property type="entry name" value="EFR3_ARM"/>
    <property type="match status" value="1"/>
</dbReference>
<sequence>MPTVTQAHRRLLQDCLCGCCWALRPRYKRLVDNIFPEDPEDGLVKANMEKLTFFALSAPEKLDRIAAYLSERLTRELNRHRYGSVYVCIAMEALEQLLLACHCQSINLLVESFLSTLRLLLEADKPHLHILATNSFVKFANIEEDTPSYHRSYDFFVSRFSEMCHSEHDDADIQNKCVCFCPSSQKLYYLNIYLPFN</sequence>
<dbReference type="GO" id="GO:0005886">
    <property type="term" value="C:plasma membrane"/>
    <property type="evidence" value="ECO:0007669"/>
    <property type="project" value="TreeGrafter"/>
</dbReference>
<dbReference type="InterPro" id="IPR049152">
    <property type="entry name" value="EFR3-like_ARM"/>
</dbReference>
<dbReference type="PANTHER" id="PTHR12444:SF4">
    <property type="entry name" value="PROTEIN EFR3 HOMOLOG B"/>
    <property type="match status" value="1"/>
</dbReference>
<reference evidence="2" key="2">
    <citation type="submission" date="2025-09" db="UniProtKB">
        <authorList>
            <consortium name="Ensembl"/>
        </authorList>
    </citation>
    <scope>IDENTIFICATION</scope>
</reference>
<dbReference type="PANTHER" id="PTHR12444">
    <property type="entry name" value="PROTEIN EFR3 HOMOLOG CMP44E"/>
    <property type="match status" value="1"/>
</dbReference>
<protein>
    <recommendedName>
        <fullName evidence="4">EFR3 homolog Ba (S. cerevisiae)</fullName>
    </recommendedName>
</protein>
<evidence type="ECO:0008006" key="4">
    <source>
        <dbReference type="Google" id="ProtNLM"/>
    </source>
</evidence>
<keyword evidence="3" id="KW-1185">Reference proteome</keyword>
<dbReference type="InterPro" id="IPR016024">
    <property type="entry name" value="ARM-type_fold"/>
</dbReference>
<dbReference type="Proteomes" id="UP000261420">
    <property type="component" value="Unplaced"/>
</dbReference>
<dbReference type="InterPro" id="IPR051851">
    <property type="entry name" value="EFR3_Homologs"/>
</dbReference>
<evidence type="ECO:0000313" key="2">
    <source>
        <dbReference type="Ensembl" id="ENSSDUP00000007684.1"/>
    </source>
</evidence>
<dbReference type="GO" id="GO:0072659">
    <property type="term" value="P:protein localization to plasma membrane"/>
    <property type="evidence" value="ECO:0007669"/>
    <property type="project" value="TreeGrafter"/>
</dbReference>
<reference evidence="2" key="1">
    <citation type="submission" date="2025-08" db="UniProtKB">
        <authorList>
            <consortium name="Ensembl"/>
        </authorList>
    </citation>
    <scope>IDENTIFICATION</scope>
</reference>
<proteinExistence type="inferred from homology"/>
<organism evidence="2 3">
    <name type="scientific">Seriola dumerili</name>
    <name type="common">Greater amberjack</name>
    <name type="synonym">Caranx dumerili</name>
    <dbReference type="NCBI Taxonomy" id="41447"/>
    <lineage>
        <taxon>Eukaryota</taxon>
        <taxon>Metazoa</taxon>
        <taxon>Chordata</taxon>
        <taxon>Craniata</taxon>
        <taxon>Vertebrata</taxon>
        <taxon>Euteleostomi</taxon>
        <taxon>Actinopterygii</taxon>
        <taxon>Neopterygii</taxon>
        <taxon>Teleostei</taxon>
        <taxon>Neoteleostei</taxon>
        <taxon>Acanthomorphata</taxon>
        <taxon>Carangaria</taxon>
        <taxon>Carangiformes</taxon>
        <taxon>Carangidae</taxon>
        <taxon>Seriola</taxon>
    </lineage>
</organism>
<dbReference type="OMA" id="PTERMES"/>
<dbReference type="AlphaFoldDB" id="A0A3B4TN62"/>
<name>A0A3B4TN62_SERDU</name>
<dbReference type="GeneTree" id="ENSGT00390000002143"/>
<evidence type="ECO:0000313" key="3">
    <source>
        <dbReference type="Proteomes" id="UP000261420"/>
    </source>
</evidence>